<keyword evidence="3" id="KW-0539">Nucleus</keyword>
<dbReference type="Proteomes" id="UP000261660">
    <property type="component" value="Unplaced"/>
</dbReference>
<sequence>GKMAAVLERSFIEICGFERETLPRFREVTVNLEVAALPGGQKFPDSAGAFHYEESGKLLSVTSNRFIHWSTSGDTVQLVEQSLDTNLLNNAVRLKFIHCTVLPGGVAIQETLNNVIILVCTNQTVHRLVLPHPSRMYRSELVTELHMQSVFTDVGKLTSTTSPPCSALR</sequence>
<dbReference type="Pfam" id="PF11715">
    <property type="entry name" value="Beta-prop_Nup120_160"/>
    <property type="match status" value="1"/>
</dbReference>
<dbReference type="GeneTree" id="ENSGT00390000000972"/>
<evidence type="ECO:0000256" key="2">
    <source>
        <dbReference type="ARBA" id="ARBA00022448"/>
    </source>
</evidence>
<comment type="subcellular location">
    <subcellularLocation>
        <location evidence="1">Nucleus</location>
    </subcellularLocation>
</comment>
<evidence type="ECO:0000259" key="4">
    <source>
        <dbReference type="Pfam" id="PF11715"/>
    </source>
</evidence>
<evidence type="ECO:0000256" key="1">
    <source>
        <dbReference type="ARBA" id="ARBA00004123"/>
    </source>
</evidence>
<keyword evidence="6" id="KW-1185">Reference proteome</keyword>
<dbReference type="GO" id="GO:0017056">
    <property type="term" value="F:structural constituent of nuclear pore"/>
    <property type="evidence" value="ECO:0007669"/>
    <property type="project" value="TreeGrafter"/>
</dbReference>
<evidence type="ECO:0000313" key="6">
    <source>
        <dbReference type="Proteomes" id="UP000261660"/>
    </source>
</evidence>
<dbReference type="PANTHER" id="PTHR21286:SF0">
    <property type="entry name" value="NUCLEAR PORE COMPLEX PROTEIN NUP160"/>
    <property type="match status" value="1"/>
</dbReference>
<dbReference type="InterPro" id="IPR059141">
    <property type="entry name" value="Beta-prop_Nup120_160"/>
</dbReference>
<dbReference type="GO" id="GO:0005643">
    <property type="term" value="C:nuclear pore"/>
    <property type="evidence" value="ECO:0007669"/>
    <property type="project" value="TreeGrafter"/>
</dbReference>
<dbReference type="PANTHER" id="PTHR21286">
    <property type="entry name" value="NUCLEAR PORE COMPLEX PROTEIN NUP160"/>
    <property type="match status" value="1"/>
</dbReference>
<accession>A0A3Q3L4V0</accession>
<name>A0A3Q3L4V0_9LABR</name>
<reference evidence="5" key="1">
    <citation type="submission" date="2025-08" db="UniProtKB">
        <authorList>
            <consortium name="Ensembl"/>
        </authorList>
    </citation>
    <scope>IDENTIFICATION</scope>
</reference>
<dbReference type="AlphaFoldDB" id="A0A3Q3L4V0"/>
<dbReference type="InParanoid" id="A0A3Q3L4V0"/>
<dbReference type="Ensembl" id="ENSLBET00000004150.1">
    <property type="protein sequence ID" value="ENSLBEP00000003944.1"/>
    <property type="gene ID" value="ENSLBEG00000003039.1"/>
</dbReference>
<reference evidence="5" key="2">
    <citation type="submission" date="2025-09" db="UniProtKB">
        <authorList>
            <consortium name="Ensembl"/>
        </authorList>
    </citation>
    <scope>IDENTIFICATION</scope>
</reference>
<dbReference type="InterPro" id="IPR021717">
    <property type="entry name" value="Nucleoporin_Nup160"/>
</dbReference>
<feature type="domain" description="Nucleoporin Nup120/160 beta-propeller" evidence="4">
    <location>
        <begin position="65"/>
        <end position="164"/>
    </location>
</feature>
<organism evidence="5 6">
    <name type="scientific">Labrus bergylta</name>
    <name type="common">ballan wrasse</name>
    <dbReference type="NCBI Taxonomy" id="56723"/>
    <lineage>
        <taxon>Eukaryota</taxon>
        <taxon>Metazoa</taxon>
        <taxon>Chordata</taxon>
        <taxon>Craniata</taxon>
        <taxon>Vertebrata</taxon>
        <taxon>Euteleostomi</taxon>
        <taxon>Actinopterygii</taxon>
        <taxon>Neopterygii</taxon>
        <taxon>Teleostei</taxon>
        <taxon>Neoteleostei</taxon>
        <taxon>Acanthomorphata</taxon>
        <taxon>Eupercaria</taxon>
        <taxon>Labriformes</taxon>
        <taxon>Labridae</taxon>
        <taxon>Labrus</taxon>
    </lineage>
</organism>
<proteinExistence type="predicted"/>
<keyword evidence="2" id="KW-0813">Transport</keyword>
<dbReference type="STRING" id="56723.ENSLBEP00000003944"/>
<protein>
    <recommendedName>
        <fullName evidence="4">Nucleoporin Nup120/160 beta-propeller domain-containing protein</fullName>
    </recommendedName>
</protein>
<evidence type="ECO:0000256" key="3">
    <source>
        <dbReference type="ARBA" id="ARBA00023242"/>
    </source>
</evidence>
<evidence type="ECO:0000313" key="5">
    <source>
        <dbReference type="Ensembl" id="ENSLBEP00000003944.1"/>
    </source>
</evidence>